<dbReference type="RefSeq" id="WP_208324623.1">
    <property type="nucleotide sequence ID" value="NZ_SOEC01000004.1"/>
</dbReference>
<dbReference type="AlphaFoldDB" id="A0A4R8G2C7"/>
<comment type="caution">
    <text evidence="1">The sequence shown here is derived from an EMBL/GenBank/DDBJ whole genome shotgun (WGS) entry which is preliminary data.</text>
</comment>
<evidence type="ECO:0000313" key="1">
    <source>
        <dbReference type="EMBL" id="TDX30746.1"/>
    </source>
</evidence>
<reference evidence="1 2" key="1">
    <citation type="submission" date="2019-03" db="EMBL/GenBank/DDBJ databases">
        <title>Freshwater and sediment microbial communities from various areas in North America, analyzing microbe dynamics in response to fracking.</title>
        <authorList>
            <person name="Lamendella R."/>
        </authorList>
    </citation>
    <scope>NUCLEOTIDE SEQUENCE [LARGE SCALE GENOMIC DNA]</scope>
    <source>
        <strain evidence="1 2">6_TX</strain>
    </source>
</reference>
<evidence type="ECO:0000313" key="2">
    <source>
        <dbReference type="Proteomes" id="UP000294489"/>
    </source>
</evidence>
<proteinExistence type="predicted"/>
<accession>A0A4R8G2C7</accession>
<sequence length="363" mass="39440">MTVPTSDNREQYEGNGTATTFDYAFRIFKAEDLTVIKTDAQGNELTLVLGTHYSVSGAGNDNGGTVTYPLSGDPLATGETLTILRVIAITQETDLRNQGAYYPETIEDEMDRGRMVDQQQQEEINRSLKKSEGGQHYDAQGNRIMNVGYPADNQDVMSKEAVSDYFKGLESGELGDTSRVKATGTEDERALADWMMSLAYPTTSTGTQTLSNALDRRAVYVDSIVDLLALDAGKLTNGQVIAVRGYRATSTTPVGLVEYDAARPKSDHNGYDVFSPTVPWDGLDSSLSDYFAGAGETDVGGTGVYVALERRGTVRISYIFDDGYTEHSTDLAPEFEQRGVRAGFAINPVYVNQAGRLTGTDLL</sequence>
<protein>
    <submittedName>
        <fullName evidence="1">Uncharacterized protein</fullName>
    </submittedName>
</protein>
<feature type="non-terminal residue" evidence="1">
    <location>
        <position position="363"/>
    </location>
</feature>
<name>A0A4R8G2C7_9GAMM</name>
<dbReference type="EMBL" id="SOEC01000004">
    <property type="protein sequence ID" value="TDX30746.1"/>
    <property type="molecule type" value="Genomic_DNA"/>
</dbReference>
<organism evidence="1 2">
    <name type="scientific">Modicisalibacter xianhensis</name>
    <dbReference type="NCBI Taxonomy" id="442341"/>
    <lineage>
        <taxon>Bacteria</taxon>
        <taxon>Pseudomonadati</taxon>
        <taxon>Pseudomonadota</taxon>
        <taxon>Gammaproteobacteria</taxon>
        <taxon>Oceanospirillales</taxon>
        <taxon>Halomonadaceae</taxon>
        <taxon>Modicisalibacter</taxon>
    </lineage>
</organism>
<dbReference type="Proteomes" id="UP000294489">
    <property type="component" value="Unassembled WGS sequence"/>
</dbReference>
<gene>
    <name evidence="1" type="ORF">DFO67_1041</name>
</gene>